<evidence type="ECO:0000256" key="3">
    <source>
        <dbReference type="ARBA" id="ARBA00022642"/>
    </source>
</evidence>
<comment type="caution">
    <text evidence="12">The sequence shown here is derived from an EMBL/GenBank/DDBJ whole genome shotgun (WGS) entry which is preliminary data.</text>
</comment>
<evidence type="ECO:0000256" key="4">
    <source>
        <dbReference type="ARBA" id="ARBA00022679"/>
    </source>
</evidence>
<dbReference type="Proteomes" id="UP000746751">
    <property type="component" value="Unassembled WGS sequence"/>
</dbReference>
<dbReference type="AlphaFoldDB" id="A0A921LRA2"/>
<dbReference type="NCBIfam" id="TIGR00482">
    <property type="entry name" value="nicotinate (nicotinamide) nucleotide adenylyltransferase"/>
    <property type="match status" value="1"/>
</dbReference>
<dbReference type="EC" id="2.7.7.18" evidence="10"/>
<dbReference type="CDD" id="cd02165">
    <property type="entry name" value="NMNAT"/>
    <property type="match status" value="1"/>
</dbReference>
<reference evidence="13" key="3">
    <citation type="submission" date="2023-06" db="EMBL/GenBank/DDBJ databases">
        <authorList>
            <person name="Zeman M."/>
            <person name="Kubasova T."/>
            <person name="Jahodarova E."/>
            <person name="Nykrynova M."/>
            <person name="Rychlik I."/>
        </authorList>
    </citation>
    <scope>NUCLEOTIDE SEQUENCE</scope>
    <source>
        <strain evidence="14">15_COKtk</strain>
        <strain evidence="13">176_SSukc20</strain>
    </source>
</reference>
<evidence type="ECO:0000313" key="16">
    <source>
        <dbReference type="Proteomes" id="UP001168435"/>
    </source>
</evidence>
<keyword evidence="6 10" id="KW-0547">Nucleotide-binding</keyword>
<dbReference type="PANTHER" id="PTHR39321">
    <property type="entry name" value="NICOTINATE-NUCLEOTIDE ADENYLYLTRANSFERASE-RELATED"/>
    <property type="match status" value="1"/>
</dbReference>
<keyword evidence="4 10" id="KW-0808">Transferase</keyword>
<dbReference type="InterPro" id="IPR004821">
    <property type="entry name" value="Cyt_trans-like"/>
</dbReference>
<evidence type="ECO:0000256" key="2">
    <source>
        <dbReference type="ARBA" id="ARBA00005019"/>
    </source>
</evidence>
<dbReference type="NCBIfam" id="TIGR00125">
    <property type="entry name" value="cyt_tran_rel"/>
    <property type="match status" value="1"/>
</dbReference>
<evidence type="ECO:0000256" key="6">
    <source>
        <dbReference type="ARBA" id="ARBA00022741"/>
    </source>
</evidence>
<organism evidence="12 15">
    <name type="scientific">Collinsella ihumii</name>
    <dbReference type="NCBI Taxonomy" id="1720204"/>
    <lineage>
        <taxon>Bacteria</taxon>
        <taxon>Bacillati</taxon>
        <taxon>Actinomycetota</taxon>
        <taxon>Coriobacteriia</taxon>
        <taxon>Coriobacteriales</taxon>
        <taxon>Coriobacteriaceae</taxon>
        <taxon>Collinsella</taxon>
    </lineage>
</organism>
<dbReference type="PANTHER" id="PTHR39321:SF3">
    <property type="entry name" value="PHOSPHOPANTETHEINE ADENYLYLTRANSFERASE"/>
    <property type="match status" value="1"/>
</dbReference>
<dbReference type="NCBIfam" id="NF000840">
    <property type="entry name" value="PRK00071.1-3"/>
    <property type="match status" value="1"/>
</dbReference>
<comment type="function">
    <text evidence="1 10">Catalyzes the reversible adenylation of nicotinate mononucleotide (NaMN) to nicotinic acid adenine dinucleotide (NaAD).</text>
</comment>
<keyword evidence="3 10" id="KW-0662">Pyridine nucleotide biosynthesis</keyword>
<dbReference type="EMBL" id="DYVF01000062">
    <property type="protein sequence ID" value="HJG31826.1"/>
    <property type="molecule type" value="Genomic_DNA"/>
</dbReference>
<dbReference type="GO" id="GO:0004515">
    <property type="term" value="F:nicotinate-nucleotide adenylyltransferase activity"/>
    <property type="evidence" value="ECO:0007669"/>
    <property type="project" value="UniProtKB-UniRule"/>
</dbReference>
<comment type="catalytic activity">
    <reaction evidence="9 10">
        <text>nicotinate beta-D-ribonucleotide + ATP + H(+) = deamido-NAD(+) + diphosphate</text>
        <dbReference type="Rhea" id="RHEA:22860"/>
        <dbReference type="ChEBI" id="CHEBI:15378"/>
        <dbReference type="ChEBI" id="CHEBI:30616"/>
        <dbReference type="ChEBI" id="CHEBI:33019"/>
        <dbReference type="ChEBI" id="CHEBI:57502"/>
        <dbReference type="ChEBI" id="CHEBI:58437"/>
        <dbReference type="EC" id="2.7.7.18"/>
    </reaction>
</comment>
<evidence type="ECO:0000313" key="12">
    <source>
        <dbReference type="EMBL" id="HJG31826.1"/>
    </source>
</evidence>
<keyword evidence="7 10" id="KW-0067">ATP-binding</keyword>
<dbReference type="RefSeq" id="WP_066832201.1">
    <property type="nucleotide sequence ID" value="NZ_CABKVW010000009.1"/>
</dbReference>
<dbReference type="GO" id="GO:0009435">
    <property type="term" value="P:NAD+ biosynthetic process"/>
    <property type="evidence" value="ECO:0007669"/>
    <property type="project" value="UniProtKB-UniRule"/>
</dbReference>
<evidence type="ECO:0000259" key="11">
    <source>
        <dbReference type="Pfam" id="PF01467"/>
    </source>
</evidence>
<keyword evidence="8 10" id="KW-0520">NAD</keyword>
<reference evidence="12" key="1">
    <citation type="journal article" date="2021" name="PeerJ">
        <title>Extensive microbial diversity within the chicken gut microbiome revealed by metagenomics and culture.</title>
        <authorList>
            <person name="Gilroy R."/>
            <person name="Ravi A."/>
            <person name="Getino M."/>
            <person name="Pursley I."/>
            <person name="Horton D.L."/>
            <person name="Alikhan N.F."/>
            <person name="Baker D."/>
            <person name="Gharbi K."/>
            <person name="Hall N."/>
            <person name="Watson M."/>
            <person name="Adriaenssens E.M."/>
            <person name="Foster-Nyarko E."/>
            <person name="Jarju S."/>
            <person name="Secka A."/>
            <person name="Antonio M."/>
            <person name="Oren A."/>
            <person name="Chaudhuri R.R."/>
            <person name="La Ragione R."/>
            <person name="Hildebrand F."/>
            <person name="Pallen M.J."/>
        </authorList>
    </citation>
    <scope>NUCLEOTIDE SEQUENCE</scope>
    <source>
        <strain evidence="12">ChiGjej2B2-7701</strain>
    </source>
</reference>
<reference evidence="12" key="2">
    <citation type="submission" date="2021-09" db="EMBL/GenBank/DDBJ databases">
        <authorList>
            <person name="Gilroy R."/>
        </authorList>
    </citation>
    <scope>NUCLEOTIDE SEQUENCE</scope>
    <source>
        <strain evidence="12">ChiGjej2B2-7701</strain>
    </source>
</reference>
<dbReference type="EMBL" id="JAUEIR010000001">
    <property type="protein sequence ID" value="MDN0068238.1"/>
    <property type="molecule type" value="Genomic_DNA"/>
</dbReference>
<accession>A0A921LRA2</accession>
<evidence type="ECO:0000256" key="5">
    <source>
        <dbReference type="ARBA" id="ARBA00022695"/>
    </source>
</evidence>
<feature type="domain" description="Cytidyltransferase-like" evidence="11">
    <location>
        <begin position="24"/>
        <end position="191"/>
    </location>
</feature>
<dbReference type="SUPFAM" id="SSF52374">
    <property type="entry name" value="Nucleotidylyl transferase"/>
    <property type="match status" value="1"/>
</dbReference>
<evidence type="ECO:0000256" key="10">
    <source>
        <dbReference type="HAMAP-Rule" id="MF_00244"/>
    </source>
</evidence>
<dbReference type="HAMAP" id="MF_00244">
    <property type="entry name" value="NaMN_adenylyltr"/>
    <property type="match status" value="1"/>
</dbReference>
<comment type="similarity">
    <text evidence="10">Belongs to the NadD family.</text>
</comment>
<evidence type="ECO:0000313" key="14">
    <source>
        <dbReference type="EMBL" id="MDN0068238.1"/>
    </source>
</evidence>
<proteinExistence type="inferred from homology"/>
<dbReference type="InterPro" id="IPR014729">
    <property type="entry name" value="Rossmann-like_a/b/a_fold"/>
</dbReference>
<reference evidence="13" key="4">
    <citation type="submission" date="2024-05" db="EMBL/GenBank/DDBJ databases">
        <title>Identification and characterization of horizontal gene transfer across gut microbiota members of farm animals based on homology search.</title>
        <authorList>
            <person name="Schwarzerova J."/>
            <person name="Nykrynova M."/>
            <person name="Jureckova K."/>
            <person name="Cejkova D."/>
            <person name="Rychlik I."/>
        </authorList>
    </citation>
    <scope>NUCLEOTIDE SEQUENCE</scope>
    <source>
        <strain evidence="14">15_COKtk</strain>
        <strain evidence="13">176_SSukc20</strain>
    </source>
</reference>
<name>A0A921LRA2_9ACTN</name>
<gene>
    <name evidence="10 12" type="primary">nadD</name>
    <name evidence="12" type="ORF">K8U80_10600</name>
    <name evidence="13" type="ORF">QVN30_06785</name>
    <name evidence="14" type="ORF">QVN40_00795</name>
</gene>
<dbReference type="Gene3D" id="3.40.50.620">
    <property type="entry name" value="HUPs"/>
    <property type="match status" value="1"/>
</dbReference>
<dbReference type="Pfam" id="PF01467">
    <property type="entry name" value="CTP_transf_like"/>
    <property type="match status" value="1"/>
</dbReference>
<dbReference type="Proteomes" id="UP001168505">
    <property type="component" value="Unassembled WGS sequence"/>
</dbReference>
<evidence type="ECO:0000313" key="13">
    <source>
        <dbReference type="EMBL" id="MDN0064011.1"/>
    </source>
</evidence>
<evidence type="ECO:0000256" key="1">
    <source>
        <dbReference type="ARBA" id="ARBA00002324"/>
    </source>
</evidence>
<evidence type="ECO:0000256" key="8">
    <source>
        <dbReference type="ARBA" id="ARBA00023027"/>
    </source>
</evidence>
<dbReference type="Proteomes" id="UP001168435">
    <property type="component" value="Unassembled WGS sequence"/>
</dbReference>
<sequence length="230" mass="25462">MVQSALPRLPEMGADPEREYRLGIMGGTFDPIHYGHLVTAEQAREALALDLVLFMPAGKPAFKQDLDVTDAEDRYAMTVLATAANTAFDASRFEIDREGVTYTIDTLRALREHYPANVKLFFITGADAVADLVTWHDASEMAELATFIAATRPGYDIDTARSRISASGVPFDVRYIEIPALAISSSNIRERVSRGKSVRYLTSESVIGYIRKNGLYNRHVVERVDGVAKM</sequence>
<evidence type="ECO:0000256" key="9">
    <source>
        <dbReference type="ARBA" id="ARBA00048721"/>
    </source>
</evidence>
<dbReference type="GO" id="GO:0005524">
    <property type="term" value="F:ATP binding"/>
    <property type="evidence" value="ECO:0007669"/>
    <property type="project" value="UniProtKB-KW"/>
</dbReference>
<evidence type="ECO:0000256" key="7">
    <source>
        <dbReference type="ARBA" id="ARBA00022840"/>
    </source>
</evidence>
<keyword evidence="5 10" id="KW-0548">Nucleotidyltransferase</keyword>
<comment type="pathway">
    <text evidence="2 10">Cofactor biosynthesis; NAD(+) biosynthesis; deamido-NAD(+) from nicotinate D-ribonucleotide: step 1/1.</text>
</comment>
<protein>
    <recommendedName>
        <fullName evidence="10">Probable nicotinate-nucleotide adenylyltransferase</fullName>
        <ecNumber evidence="10">2.7.7.18</ecNumber>
    </recommendedName>
    <alternativeName>
        <fullName evidence="10">Deamido-NAD(+) diphosphorylase</fullName>
    </alternativeName>
    <alternativeName>
        <fullName evidence="10">Deamido-NAD(+) pyrophosphorylase</fullName>
    </alternativeName>
    <alternativeName>
        <fullName evidence="10">Nicotinate mononucleotide adenylyltransferase</fullName>
        <shortName evidence="10">NaMN adenylyltransferase</shortName>
    </alternativeName>
</protein>
<dbReference type="InterPro" id="IPR005248">
    <property type="entry name" value="NadD/NMNAT"/>
</dbReference>
<keyword evidence="16" id="KW-1185">Reference proteome</keyword>
<dbReference type="EMBL" id="JAUEIQ010000006">
    <property type="protein sequence ID" value="MDN0064011.1"/>
    <property type="molecule type" value="Genomic_DNA"/>
</dbReference>
<evidence type="ECO:0000313" key="15">
    <source>
        <dbReference type="Proteomes" id="UP000746751"/>
    </source>
</evidence>